<dbReference type="Gene3D" id="1.10.30.50">
    <property type="match status" value="1"/>
</dbReference>
<dbReference type="InterPro" id="IPR002711">
    <property type="entry name" value="HNH"/>
</dbReference>
<organism evidence="2">
    <name type="scientific">Methylophaga aminisulfidivorans</name>
    <dbReference type="NCBI Taxonomy" id="230105"/>
    <lineage>
        <taxon>Bacteria</taxon>
        <taxon>Pseudomonadati</taxon>
        <taxon>Pseudomonadota</taxon>
        <taxon>Gammaproteobacteria</taxon>
        <taxon>Thiotrichales</taxon>
        <taxon>Piscirickettsiaceae</taxon>
        <taxon>Methylophaga</taxon>
    </lineage>
</organism>
<proteinExistence type="predicted"/>
<keyword evidence="2" id="KW-0255">Endonuclease</keyword>
<reference evidence="2" key="1">
    <citation type="journal article" date="2020" name="mSystems">
        <title>Genome- and Community-Level Interaction Insights into Carbon Utilization and Element Cycling Functions of Hydrothermarchaeota in Hydrothermal Sediment.</title>
        <authorList>
            <person name="Zhou Z."/>
            <person name="Liu Y."/>
            <person name="Xu W."/>
            <person name="Pan J."/>
            <person name="Luo Z.H."/>
            <person name="Li M."/>
        </authorList>
    </citation>
    <scope>NUCLEOTIDE SEQUENCE [LARGE SCALE GENOMIC DNA]</scope>
    <source>
        <strain evidence="2">HyVt-380</strain>
    </source>
</reference>
<dbReference type="GO" id="GO:0008270">
    <property type="term" value="F:zinc ion binding"/>
    <property type="evidence" value="ECO:0007669"/>
    <property type="project" value="InterPro"/>
</dbReference>
<dbReference type="AlphaFoldDB" id="A0A7C2AGK8"/>
<keyword evidence="2" id="KW-0540">Nuclease</keyword>
<dbReference type="Pfam" id="PF01844">
    <property type="entry name" value="HNH"/>
    <property type="match status" value="1"/>
</dbReference>
<feature type="domain" description="HNH" evidence="1">
    <location>
        <begin position="181"/>
        <end position="236"/>
    </location>
</feature>
<dbReference type="CDD" id="cd00085">
    <property type="entry name" value="HNHc"/>
    <property type="match status" value="1"/>
</dbReference>
<gene>
    <name evidence="2" type="ORF">ENI26_04965</name>
</gene>
<evidence type="ECO:0000313" key="2">
    <source>
        <dbReference type="EMBL" id="HEC73711.1"/>
    </source>
</evidence>
<name>A0A7C2AGK8_9GAMM</name>
<keyword evidence="2" id="KW-0378">Hydrolase</keyword>
<dbReference type="GO" id="GO:0004519">
    <property type="term" value="F:endonuclease activity"/>
    <property type="evidence" value="ECO:0007669"/>
    <property type="project" value="UniProtKB-KW"/>
</dbReference>
<accession>A0A7C2AGK8</accession>
<dbReference type="EMBL" id="DRHY01000104">
    <property type="protein sequence ID" value="HEC73711.1"/>
    <property type="molecule type" value="Genomic_DNA"/>
</dbReference>
<evidence type="ECO:0000259" key="1">
    <source>
        <dbReference type="Pfam" id="PF01844"/>
    </source>
</evidence>
<dbReference type="Proteomes" id="UP000886384">
    <property type="component" value="Unassembled WGS sequence"/>
</dbReference>
<comment type="caution">
    <text evidence="2">The sequence shown here is derived from an EMBL/GenBank/DDBJ whole genome shotgun (WGS) entry which is preliminary data.</text>
</comment>
<sequence length="252" mass="29179">MNKSKRSRKQFILSQGADCDNWTWSWSFVNHKKKEVIFGAWDIHLQGGKCLIFKETWDQNVDGRKSAGYSQSFEHIRLVEEEGYRLKTFTLIHSNANKDSKGNGPAKMDGFIEDLQYKELQKISNCWYAFDAEYWNETTIAEEVELSEKYIEGASSVVTVNAYERNSKARKACIDHHGSICKVCKFNFEEVYGDIGKDYIHVHHVIPLNEIRKEYKVDPIKDLIPLCPNCHAMIHRTRPALEVSALIDSIRK</sequence>
<dbReference type="InterPro" id="IPR003615">
    <property type="entry name" value="HNH_nuc"/>
</dbReference>
<dbReference type="GO" id="GO:0003676">
    <property type="term" value="F:nucleic acid binding"/>
    <property type="evidence" value="ECO:0007669"/>
    <property type="project" value="InterPro"/>
</dbReference>
<protein>
    <submittedName>
        <fullName evidence="2">HNH endonuclease</fullName>
    </submittedName>
</protein>